<evidence type="ECO:0000313" key="2">
    <source>
        <dbReference type="Proteomes" id="UP000789396"/>
    </source>
</evidence>
<sequence>YNKIFKNNYKNSEDEALQQLYQLCPNLNSQSKKLALTIIFLKPNCDEPSIRQIIKGQNYTPYFKNAKAVTLLLVKNILPKMLYNNVDLTDATLTEDKEFL</sequence>
<dbReference type="AlphaFoldDB" id="A0A9N9NGT1"/>
<organism evidence="1 2">
    <name type="scientific">Racocetra fulgida</name>
    <dbReference type="NCBI Taxonomy" id="60492"/>
    <lineage>
        <taxon>Eukaryota</taxon>
        <taxon>Fungi</taxon>
        <taxon>Fungi incertae sedis</taxon>
        <taxon>Mucoromycota</taxon>
        <taxon>Glomeromycotina</taxon>
        <taxon>Glomeromycetes</taxon>
        <taxon>Diversisporales</taxon>
        <taxon>Gigasporaceae</taxon>
        <taxon>Racocetra</taxon>
    </lineage>
</organism>
<feature type="non-terminal residue" evidence="1">
    <location>
        <position position="100"/>
    </location>
</feature>
<gene>
    <name evidence="1" type="ORF">RFULGI_LOCUS12511</name>
</gene>
<feature type="non-terminal residue" evidence="1">
    <location>
        <position position="1"/>
    </location>
</feature>
<protein>
    <submittedName>
        <fullName evidence="1">8857_t:CDS:1</fullName>
    </submittedName>
</protein>
<keyword evidence="2" id="KW-1185">Reference proteome</keyword>
<accession>A0A9N9NGT1</accession>
<comment type="caution">
    <text evidence="1">The sequence shown here is derived from an EMBL/GenBank/DDBJ whole genome shotgun (WGS) entry which is preliminary data.</text>
</comment>
<dbReference type="OrthoDB" id="2444511at2759"/>
<name>A0A9N9NGT1_9GLOM</name>
<proteinExistence type="predicted"/>
<evidence type="ECO:0000313" key="1">
    <source>
        <dbReference type="EMBL" id="CAG8736370.1"/>
    </source>
</evidence>
<dbReference type="Proteomes" id="UP000789396">
    <property type="component" value="Unassembled WGS sequence"/>
</dbReference>
<reference evidence="1" key="1">
    <citation type="submission" date="2021-06" db="EMBL/GenBank/DDBJ databases">
        <authorList>
            <person name="Kallberg Y."/>
            <person name="Tangrot J."/>
            <person name="Rosling A."/>
        </authorList>
    </citation>
    <scope>NUCLEOTIDE SEQUENCE</scope>
    <source>
        <strain evidence="1">IN212</strain>
    </source>
</reference>
<dbReference type="EMBL" id="CAJVPZ010030266">
    <property type="protein sequence ID" value="CAG8736370.1"/>
    <property type="molecule type" value="Genomic_DNA"/>
</dbReference>